<evidence type="ECO:0000313" key="2">
    <source>
        <dbReference type="EMBL" id="SDS54028.1"/>
    </source>
</evidence>
<dbReference type="Proteomes" id="UP000199679">
    <property type="component" value="Chromosome I"/>
</dbReference>
<proteinExistence type="predicted"/>
<accession>A0A1H1T1K6</accession>
<keyword evidence="1" id="KW-0472">Membrane</keyword>
<name>A0A1H1T1K6_MUCMA</name>
<protein>
    <submittedName>
        <fullName evidence="2">Uncharacterized protein</fullName>
    </submittedName>
</protein>
<feature type="transmembrane region" description="Helical" evidence="1">
    <location>
        <begin position="14"/>
        <end position="31"/>
    </location>
</feature>
<organism evidence="2 3">
    <name type="scientific">Mucilaginibacter mallensis</name>
    <dbReference type="NCBI Taxonomy" id="652787"/>
    <lineage>
        <taxon>Bacteria</taxon>
        <taxon>Pseudomonadati</taxon>
        <taxon>Bacteroidota</taxon>
        <taxon>Sphingobacteriia</taxon>
        <taxon>Sphingobacteriales</taxon>
        <taxon>Sphingobacteriaceae</taxon>
        <taxon>Mucilaginibacter</taxon>
    </lineage>
</organism>
<evidence type="ECO:0000313" key="3">
    <source>
        <dbReference type="Proteomes" id="UP000199679"/>
    </source>
</evidence>
<evidence type="ECO:0000256" key="1">
    <source>
        <dbReference type="SAM" id="Phobius"/>
    </source>
</evidence>
<keyword evidence="1" id="KW-1133">Transmembrane helix</keyword>
<keyword evidence="3" id="KW-1185">Reference proteome</keyword>
<gene>
    <name evidence="2" type="ORF">SAMN05216490_1343</name>
</gene>
<reference evidence="2 3" key="1">
    <citation type="submission" date="2016-10" db="EMBL/GenBank/DDBJ databases">
        <authorList>
            <person name="de Groot N.N."/>
        </authorList>
    </citation>
    <scope>NUCLEOTIDE SEQUENCE [LARGE SCALE GENOMIC DNA]</scope>
    <source>
        <strain evidence="2 3">MP1X4</strain>
    </source>
</reference>
<dbReference type="AlphaFoldDB" id="A0A1H1T1K6"/>
<keyword evidence="1" id="KW-0812">Transmembrane</keyword>
<sequence length="55" mass="6144">MISVETYNNYSTCIANTFVVFGGVFACYKFLKKSSNVDISVFKKPNIILISALPF</sequence>
<dbReference type="EMBL" id="LT629740">
    <property type="protein sequence ID" value="SDS54028.1"/>
    <property type="molecule type" value="Genomic_DNA"/>
</dbReference>